<feature type="domain" description="Protein FecR C-terminal" evidence="3">
    <location>
        <begin position="321"/>
        <end position="390"/>
    </location>
</feature>
<dbReference type="Pfam" id="PF04773">
    <property type="entry name" value="FecR"/>
    <property type="match status" value="1"/>
</dbReference>
<protein>
    <submittedName>
        <fullName evidence="4">DUF4974 domain-containing protein</fullName>
    </submittedName>
</protein>
<feature type="transmembrane region" description="Helical" evidence="1">
    <location>
        <begin position="83"/>
        <end position="104"/>
    </location>
</feature>
<keyword evidence="1" id="KW-0812">Transmembrane</keyword>
<dbReference type="AlphaFoldDB" id="A0A412TT16"/>
<comment type="caution">
    <text evidence="4">The sequence shown here is derived from an EMBL/GenBank/DDBJ whole genome shotgun (WGS) entry which is preliminary data.</text>
</comment>
<reference evidence="4 5" key="1">
    <citation type="submission" date="2018-08" db="EMBL/GenBank/DDBJ databases">
        <title>A genome reference for cultivated species of the human gut microbiota.</title>
        <authorList>
            <person name="Zou Y."/>
            <person name="Xue W."/>
            <person name="Luo G."/>
        </authorList>
    </citation>
    <scope>NUCLEOTIDE SEQUENCE [LARGE SCALE GENOMIC DNA]</scope>
    <source>
        <strain evidence="4 5">AF16-14</strain>
    </source>
</reference>
<dbReference type="InterPro" id="IPR032508">
    <property type="entry name" value="FecR_C"/>
</dbReference>
<proteinExistence type="predicted"/>
<dbReference type="Gene3D" id="3.55.50.30">
    <property type="match status" value="1"/>
</dbReference>
<dbReference type="InterPro" id="IPR006860">
    <property type="entry name" value="FecR"/>
</dbReference>
<dbReference type="GO" id="GO:0016989">
    <property type="term" value="F:sigma factor antagonist activity"/>
    <property type="evidence" value="ECO:0007669"/>
    <property type="project" value="TreeGrafter"/>
</dbReference>
<dbReference type="RefSeq" id="WP_118160184.1">
    <property type="nucleotide sequence ID" value="NZ_CABJFF010000017.1"/>
</dbReference>
<dbReference type="FunFam" id="2.60.120.1440:FF:000001">
    <property type="entry name" value="Putative anti-sigma factor"/>
    <property type="match status" value="1"/>
</dbReference>
<keyword evidence="1" id="KW-0472">Membrane</keyword>
<dbReference type="PANTHER" id="PTHR30273:SF2">
    <property type="entry name" value="PROTEIN FECR"/>
    <property type="match status" value="1"/>
</dbReference>
<dbReference type="EMBL" id="QRYC01000007">
    <property type="protein sequence ID" value="RGU56938.1"/>
    <property type="molecule type" value="Genomic_DNA"/>
</dbReference>
<evidence type="ECO:0000259" key="2">
    <source>
        <dbReference type="Pfam" id="PF04773"/>
    </source>
</evidence>
<evidence type="ECO:0000313" key="4">
    <source>
        <dbReference type="EMBL" id="RGU56938.1"/>
    </source>
</evidence>
<keyword evidence="1" id="KW-1133">Transmembrane helix</keyword>
<organism evidence="4 5">
    <name type="scientific">Odoribacter splanchnicus</name>
    <dbReference type="NCBI Taxonomy" id="28118"/>
    <lineage>
        <taxon>Bacteria</taxon>
        <taxon>Pseudomonadati</taxon>
        <taxon>Bacteroidota</taxon>
        <taxon>Bacteroidia</taxon>
        <taxon>Bacteroidales</taxon>
        <taxon>Odoribacteraceae</taxon>
        <taxon>Odoribacter</taxon>
    </lineage>
</organism>
<dbReference type="Pfam" id="PF16344">
    <property type="entry name" value="FecR_C"/>
    <property type="match status" value="1"/>
</dbReference>
<sequence length="391" mass="45380">MKKLNQSFHISQLIIRSFQQELDENGKRDLVSWLNTDPRNQALYQDLQQKDLAERKQQIKQLHPEKSWKQLERQIHFKRNNHYLTIFKYVAILLLILSTGLYYYSQRFTTDKPFTPTVTANIPVPGSTKAILILESGEEIELTSGQNFCLQQDTNIQILNTDNILRINISDSISPLKENYSTLSVPKGGEYRIVLSDGSKVWLNSDSRLRFPSPFSGDKRTVFLEGEAYFEVAHDTQKPFVVSTEDMSIRVLGTKFNVKAYAEDEAVYTTLVSGSVRTNNKQSTYSTLLSPNEQCIYYPGNNRMETRKIDPQTFLGWVQGRFIFENETLEEILKQLGRWYDTEIFYQNPRVAKYRFTGNVDRFDQISTLLHMIEKTYPVSFTINGRTIVVK</sequence>
<name>A0A412TT16_9BACT</name>
<accession>A0A412TT16</accession>
<dbReference type="PANTHER" id="PTHR30273">
    <property type="entry name" value="PERIPLASMIC SIGNAL SENSOR AND SIGMA FACTOR ACTIVATOR FECR-RELATED"/>
    <property type="match status" value="1"/>
</dbReference>
<evidence type="ECO:0000259" key="3">
    <source>
        <dbReference type="Pfam" id="PF16344"/>
    </source>
</evidence>
<dbReference type="Proteomes" id="UP000284243">
    <property type="component" value="Unassembled WGS sequence"/>
</dbReference>
<evidence type="ECO:0000313" key="5">
    <source>
        <dbReference type="Proteomes" id="UP000284243"/>
    </source>
</evidence>
<gene>
    <name evidence="4" type="ORF">DWW57_07000</name>
</gene>
<dbReference type="Gene3D" id="2.60.120.1440">
    <property type="match status" value="1"/>
</dbReference>
<evidence type="ECO:0000256" key="1">
    <source>
        <dbReference type="SAM" id="Phobius"/>
    </source>
</evidence>
<dbReference type="InterPro" id="IPR012373">
    <property type="entry name" value="Ferrdict_sens_TM"/>
</dbReference>
<feature type="domain" description="FecR protein" evidence="2">
    <location>
        <begin position="182"/>
        <end position="277"/>
    </location>
</feature>